<sequence length="38" mass="4456">MRSQSERTAVQKDFTFKTLPSPHSQLPSQRKTLAYSFR</sequence>
<reference evidence="2" key="1">
    <citation type="submission" date="2014-11" db="EMBL/GenBank/DDBJ databases">
        <authorList>
            <person name="Amaro Gonzalez C."/>
        </authorList>
    </citation>
    <scope>NUCLEOTIDE SEQUENCE</scope>
</reference>
<organism evidence="2">
    <name type="scientific">Anguilla anguilla</name>
    <name type="common">European freshwater eel</name>
    <name type="synonym">Muraena anguilla</name>
    <dbReference type="NCBI Taxonomy" id="7936"/>
    <lineage>
        <taxon>Eukaryota</taxon>
        <taxon>Metazoa</taxon>
        <taxon>Chordata</taxon>
        <taxon>Craniata</taxon>
        <taxon>Vertebrata</taxon>
        <taxon>Euteleostomi</taxon>
        <taxon>Actinopterygii</taxon>
        <taxon>Neopterygii</taxon>
        <taxon>Teleostei</taxon>
        <taxon>Anguilliformes</taxon>
        <taxon>Anguillidae</taxon>
        <taxon>Anguilla</taxon>
    </lineage>
</organism>
<name>A0A0E9UUR4_ANGAN</name>
<accession>A0A0E9UUR4</accession>
<evidence type="ECO:0000313" key="2">
    <source>
        <dbReference type="EMBL" id="JAH69619.1"/>
    </source>
</evidence>
<protein>
    <submittedName>
        <fullName evidence="2">Uncharacterized protein</fullName>
    </submittedName>
</protein>
<proteinExistence type="predicted"/>
<feature type="compositionally biased region" description="Polar residues" evidence="1">
    <location>
        <begin position="21"/>
        <end position="31"/>
    </location>
</feature>
<feature type="region of interest" description="Disordered" evidence="1">
    <location>
        <begin position="1"/>
        <end position="38"/>
    </location>
</feature>
<evidence type="ECO:0000256" key="1">
    <source>
        <dbReference type="SAM" id="MobiDB-lite"/>
    </source>
</evidence>
<dbReference type="EMBL" id="GBXM01038958">
    <property type="protein sequence ID" value="JAH69619.1"/>
    <property type="molecule type" value="Transcribed_RNA"/>
</dbReference>
<dbReference type="AlphaFoldDB" id="A0A0E9UUR4"/>
<reference evidence="2" key="2">
    <citation type="journal article" date="2015" name="Fish Shellfish Immunol.">
        <title>Early steps in the European eel (Anguilla anguilla)-Vibrio vulnificus interaction in the gills: Role of the RtxA13 toxin.</title>
        <authorList>
            <person name="Callol A."/>
            <person name="Pajuelo D."/>
            <person name="Ebbesson L."/>
            <person name="Teles M."/>
            <person name="MacKenzie S."/>
            <person name="Amaro C."/>
        </authorList>
    </citation>
    <scope>NUCLEOTIDE SEQUENCE</scope>
</reference>